<dbReference type="PROSITE" id="PS50943">
    <property type="entry name" value="HTH_CROC1"/>
    <property type="match status" value="1"/>
</dbReference>
<dbReference type="KEGG" id="rhoz:GXP67_01175"/>
<dbReference type="PANTHER" id="PTHR36924">
    <property type="entry name" value="ANTITOXIN HIGA-1"/>
    <property type="match status" value="1"/>
</dbReference>
<dbReference type="InterPro" id="IPR013430">
    <property type="entry name" value="Toxin_antidote_HigA"/>
</dbReference>
<keyword evidence="2" id="KW-0238">DNA-binding</keyword>
<dbReference type="RefSeq" id="WP_162441472.1">
    <property type="nucleotide sequence ID" value="NZ_CP048222.1"/>
</dbReference>
<dbReference type="SMART" id="SM00530">
    <property type="entry name" value="HTH_XRE"/>
    <property type="match status" value="1"/>
</dbReference>
<dbReference type="CDD" id="cd00093">
    <property type="entry name" value="HTH_XRE"/>
    <property type="match status" value="1"/>
</dbReference>
<dbReference type="Proteomes" id="UP000480178">
    <property type="component" value="Chromosome"/>
</dbReference>
<dbReference type="EMBL" id="CP048222">
    <property type="protein sequence ID" value="QHT65385.1"/>
    <property type="molecule type" value="Genomic_DNA"/>
</dbReference>
<dbReference type="Gene3D" id="1.10.260.40">
    <property type="entry name" value="lambda repressor-like DNA-binding domains"/>
    <property type="match status" value="1"/>
</dbReference>
<feature type="domain" description="HTH cro/C1-type" evidence="3">
    <location>
        <begin position="20"/>
        <end position="74"/>
    </location>
</feature>
<evidence type="ECO:0000313" key="5">
    <source>
        <dbReference type="Proteomes" id="UP000480178"/>
    </source>
</evidence>
<proteinExistence type="inferred from homology"/>
<dbReference type="GO" id="GO:0003677">
    <property type="term" value="F:DNA binding"/>
    <property type="evidence" value="ECO:0007669"/>
    <property type="project" value="UniProtKB-KW"/>
</dbReference>
<gene>
    <name evidence="4" type="ORF">GXP67_01175</name>
</gene>
<evidence type="ECO:0000313" key="4">
    <source>
        <dbReference type="EMBL" id="QHT65385.1"/>
    </source>
</evidence>
<evidence type="ECO:0000256" key="2">
    <source>
        <dbReference type="ARBA" id="ARBA00023125"/>
    </source>
</evidence>
<dbReference type="InterPro" id="IPR001387">
    <property type="entry name" value="Cro/C1-type_HTH"/>
</dbReference>
<dbReference type="InterPro" id="IPR010982">
    <property type="entry name" value="Lambda_DNA-bd_dom_sf"/>
</dbReference>
<name>A0A6C0GBR2_9BACT</name>
<evidence type="ECO:0000256" key="1">
    <source>
        <dbReference type="ARBA" id="ARBA00007227"/>
    </source>
</evidence>
<protein>
    <submittedName>
        <fullName evidence="4">HigA family addiction module antidote protein</fullName>
    </submittedName>
</protein>
<accession>A0A6C0GBR2</accession>
<dbReference type="Pfam" id="PF01381">
    <property type="entry name" value="HTH_3"/>
    <property type="match status" value="1"/>
</dbReference>
<dbReference type="InterPro" id="IPR010359">
    <property type="entry name" value="IrrE_HExxH"/>
</dbReference>
<keyword evidence="5" id="KW-1185">Reference proteome</keyword>
<dbReference type="SUPFAM" id="SSF47413">
    <property type="entry name" value="lambda repressor-like DNA-binding domains"/>
    <property type="match status" value="1"/>
</dbReference>
<organism evidence="4 5">
    <name type="scientific">Rhodocytophaga rosea</name>
    <dbReference type="NCBI Taxonomy" id="2704465"/>
    <lineage>
        <taxon>Bacteria</taxon>
        <taxon>Pseudomonadati</taxon>
        <taxon>Bacteroidota</taxon>
        <taxon>Cytophagia</taxon>
        <taxon>Cytophagales</taxon>
        <taxon>Rhodocytophagaceae</taxon>
        <taxon>Rhodocytophaga</taxon>
    </lineage>
</organism>
<dbReference type="PANTHER" id="PTHR36924:SF1">
    <property type="entry name" value="ANTITOXIN HIGA-1"/>
    <property type="match status" value="1"/>
</dbReference>
<dbReference type="Pfam" id="PF06114">
    <property type="entry name" value="Peptidase_M78"/>
    <property type="match status" value="1"/>
</dbReference>
<dbReference type="NCBIfam" id="TIGR02607">
    <property type="entry name" value="antidote_HigA"/>
    <property type="match status" value="1"/>
</dbReference>
<dbReference type="Gene3D" id="1.10.10.2910">
    <property type="match status" value="1"/>
</dbReference>
<evidence type="ECO:0000259" key="3">
    <source>
        <dbReference type="PROSITE" id="PS50943"/>
    </source>
</evidence>
<sequence length="366" mass="42688">MPIKRDQITENRLIHPGEILAQELKERGIKQSEFAEELLMAYSQLNEIIKGKRSISADLAIILDAALGIPAVFWTNLQAKYDLEVALVKKTNLEKADLIRWKKQIKQWIAFSYFKEEQVLIDLREKDEQKIKEIFKVNQIEDIPKVIEAGNYSRFRKSEFFVTDPINLTSWIKYIEYLSEKEQVRDFTLENQNELILKLKKILMGTHVVEKTRKQLADFGIIFIYKGKPEKVPVDGMAFHNGKNPVIALTGRYKRIDNFAFTLFHELGHIYLHIKNKKNVEPFIDNLENKQAQTGLEEAQANEYAQKNLIPEDKWQKIKDSYHFDDVSINRFAQEIGVPAAIIRGRLCNEYLVSYKASTTIEYAIY</sequence>
<dbReference type="AlphaFoldDB" id="A0A6C0GBR2"/>
<comment type="similarity">
    <text evidence="1">Belongs to the short-chain fatty acyl-CoA assimilation regulator (ScfR) family.</text>
</comment>
<reference evidence="4 5" key="1">
    <citation type="submission" date="2020-01" db="EMBL/GenBank/DDBJ databases">
        <authorList>
            <person name="Kim M.K."/>
        </authorList>
    </citation>
    <scope>NUCLEOTIDE SEQUENCE [LARGE SCALE GENOMIC DNA]</scope>
    <source>
        <strain evidence="4 5">172606-1</strain>
    </source>
</reference>